<dbReference type="NCBIfam" id="TIGR00099">
    <property type="entry name" value="Cof-subfamily"/>
    <property type="match status" value="1"/>
</dbReference>
<dbReference type="AlphaFoldDB" id="A0A0U2XJK0"/>
<evidence type="ECO:0000313" key="2">
    <source>
        <dbReference type="Proteomes" id="UP000067523"/>
    </source>
</evidence>
<dbReference type="SFLD" id="SFLDG01140">
    <property type="entry name" value="C2.B:_Phosphomannomutase_and_P"/>
    <property type="match status" value="1"/>
</dbReference>
<dbReference type="PANTHER" id="PTHR10000">
    <property type="entry name" value="PHOSPHOSERINE PHOSPHATASE"/>
    <property type="match status" value="1"/>
</dbReference>
<evidence type="ECO:0000313" key="1">
    <source>
        <dbReference type="EMBL" id="ALS38833.1"/>
    </source>
</evidence>
<keyword evidence="2" id="KW-1185">Reference proteome</keyword>
<dbReference type="STRING" id="118060.ATZ35_14300"/>
<reference evidence="2" key="1">
    <citation type="submission" date="2015-12" db="EMBL/GenBank/DDBJ databases">
        <authorList>
            <person name="Lauer A."/>
            <person name="Humrighouse B."/>
            <person name="Loparev V."/>
            <person name="Shewmaker P.L."/>
            <person name="Whitney A.M."/>
            <person name="McLaughlin R.W."/>
        </authorList>
    </citation>
    <scope>NUCLEOTIDE SEQUENCE [LARGE SCALE GENOMIC DNA]</scope>
    <source>
        <strain evidence="2">LMG 26678</strain>
    </source>
</reference>
<dbReference type="GO" id="GO:0016791">
    <property type="term" value="F:phosphatase activity"/>
    <property type="evidence" value="ECO:0007669"/>
    <property type="project" value="TreeGrafter"/>
</dbReference>
<dbReference type="Gene3D" id="3.40.50.1000">
    <property type="entry name" value="HAD superfamily/HAD-like"/>
    <property type="match status" value="1"/>
</dbReference>
<organism evidence="1 2">
    <name type="scientific">Enterococcus rotai</name>
    <dbReference type="NCBI Taxonomy" id="118060"/>
    <lineage>
        <taxon>Bacteria</taxon>
        <taxon>Bacillati</taxon>
        <taxon>Bacillota</taxon>
        <taxon>Bacilli</taxon>
        <taxon>Lactobacillales</taxon>
        <taxon>Enterococcaceae</taxon>
        <taxon>Enterococcus</taxon>
    </lineage>
</organism>
<dbReference type="GO" id="GO:0005829">
    <property type="term" value="C:cytosol"/>
    <property type="evidence" value="ECO:0007669"/>
    <property type="project" value="TreeGrafter"/>
</dbReference>
<dbReference type="Pfam" id="PF08282">
    <property type="entry name" value="Hydrolase_3"/>
    <property type="match status" value="1"/>
</dbReference>
<dbReference type="EMBL" id="CP013655">
    <property type="protein sequence ID" value="ALS38833.1"/>
    <property type="molecule type" value="Genomic_DNA"/>
</dbReference>
<dbReference type="Gene3D" id="3.30.1240.10">
    <property type="match status" value="1"/>
</dbReference>
<dbReference type="Proteomes" id="UP000067523">
    <property type="component" value="Chromosome"/>
</dbReference>
<accession>A0A0U2XJK0</accession>
<gene>
    <name evidence="1" type="ORF">ATZ35_14300</name>
</gene>
<dbReference type="SUPFAM" id="SSF56784">
    <property type="entry name" value="HAD-like"/>
    <property type="match status" value="1"/>
</dbReference>
<sequence>MLDLVKENFPGGTILKKLIAIDLDGTTLNAQSLISATTEKALKNAMAHGHYVSIVTGRPYRMSGQFYRQLGLATPMVNFNGALVHMPEKQWADELETGIQRDLVFDILAQKKALNLDFVAAENKETFYIDSLDYFDSAFFASEATENNLLTAKNLITDPTSMMVRTSKDQAALVSDSLMKQYGDYVDVRTWGGPTPILEIVSKGIQKAKGVEQVAKYLDVKRSDIIAFGDEHNDEEMLDYVGWGVAMKNATDQIKSVANDITEKTNDEDGLADYLERYLDIKK</sequence>
<dbReference type="InterPro" id="IPR006379">
    <property type="entry name" value="HAD-SF_hydro_IIB"/>
</dbReference>
<dbReference type="InterPro" id="IPR036412">
    <property type="entry name" value="HAD-like_sf"/>
</dbReference>
<protein>
    <submittedName>
        <fullName evidence="1">Haloacid dehalogenase</fullName>
    </submittedName>
</protein>
<dbReference type="GO" id="GO:0000287">
    <property type="term" value="F:magnesium ion binding"/>
    <property type="evidence" value="ECO:0007669"/>
    <property type="project" value="TreeGrafter"/>
</dbReference>
<dbReference type="SFLD" id="SFLDS00003">
    <property type="entry name" value="Haloacid_Dehalogenase"/>
    <property type="match status" value="1"/>
</dbReference>
<dbReference type="PANTHER" id="PTHR10000:SF23">
    <property type="entry name" value="5-AMINO-6-(5-PHOSPHO-D-RIBITYLAMINO)URACIL PHOSPHATASE YITU"/>
    <property type="match status" value="1"/>
</dbReference>
<proteinExistence type="predicted"/>
<name>A0A0U2XJK0_9ENTE</name>
<dbReference type="KEGG" id="erx:ATZ35_14300"/>
<dbReference type="InterPro" id="IPR000150">
    <property type="entry name" value="Cof"/>
</dbReference>
<dbReference type="CDD" id="cd07516">
    <property type="entry name" value="HAD_Pase"/>
    <property type="match status" value="1"/>
</dbReference>
<dbReference type="InterPro" id="IPR023214">
    <property type="entry name" value="HAD_sf"/>
</dbReference>
<dbReference type="NCBIfam" id="TIGR01484">
    <property type="entry name" value="HAD-SF-IIB"/>
    <property type="match status" value="1"/>
</dbReference>